<evidence type="ECO:0000313" key="3">
    <source>
        <dbReference type="Proteomes" id="UP001299596"/>
    </source>
</evidence>
<organism evidence="2 3">
    <name type="scientific">[Mycobacterium] crassicus</name>
    <dbReference type="NCBI Taxonomy" id="2872309"/>
    <lineage>
        <taxon>Bacteria</taxon>
        <taxon>Bacillati</taxon>
        <taxon>Actinomycetota</taxon>
        <taxon>Actinomycetes</taxon>
        <taxon>Mycobacteriales</taxon>
        <taxon>Mycobacteriaceae</taxon>
        <taxon>Mycolicibacter</taxon>
    </lineage>
</organism>
<keyword evidence="3" id="KW-1185">Reference proteome</keyword>
<sequence length="512" mass="54144">MLFTYRLHAIVEIVIVGTGVVMAAPMAPDPVAGWSVRLTGIDTAASPLGDGTALVYDGSGGPVPPPQTVDAADNLYLQPLGFTGTPQSSFIPDGLYPFSGIKSLELGPSLAQGQQIMLSDIEDRIAAGGVSPENPVVVFGYSQSAIVATLIMPQLQAAGVPSDDVHFVLVGDETNPNGGYESMFDIPPGTTSAFAAFGVPFEPPAPSDLYPTDIYTIEYDGGPDFPRFTTNLLSDLNAYFGVFLGHTFYEDLPADQINNAILLPGSEALTGEGLTNYYMIPNDNLPLLEPLLLIPGIGKPLYDLLEPATRIEVNLGYGSITEGWNQGPANVPTNFGLFPQVDQTQLSDAMSNAWQQGVTGALHDLQNPISYQDQVAPLQPFVDFTYTHGFAPADPSFTEFLNGFLKFVGFPVSDVTPSSAPTDIVNALTATLSYDYSALLPAADSINTLLTSLPAYDANIFTDQLDAGNLLNAILDPLSANTALVSYDLIIGVAPALFAGLGTVMNLTDLFS</sequence>
<dbReference type="Gene3D" id="3.40.50.1820">
    <property type="entry name" value="alpha/beta hydrolase"/>
    <property type="match status" value="1"/>
</dbReference>
<dbReference type="SUPFAM" id="SSF53474">
    <property type="entry name" value="alpha/beta-Hydrolases"/>
    <property type="match status" value="1"/>
</dbReference>
<dbReference type="EMBL" id="JAYJJR010000014">
    <property type="protein sequence ID" value="MEB3023105.1"/>
    <property type="molecule type" value="Genomic_DNA"/>
</dbReference>
<comment type="caution">
    <text evidence="2">The sequence shown here is derived from an EMBL/GenBank/DDBJ whole genome shotgun (WGS) entry which is preliminary data.</text>
</comment>
<evidence type="ECO:0000259" key="1">
    <source>
        <dbReference type="Pfam" id="PF08237"/>
    </source>
</evidence>
<dbReference type="InterPro" id="IPR029058">
    <property type="entry name" value="AB_hydrolase_fold"/>
</dbReference>
<feature type="domain" description="PE-PPE" evidence="1">
    <location>
        <begin position="88"/>
        <end position="317"/>
    </location>
</feature>
<reference evidence="2 3" key="1">
    <citation type="submission" date="2023-12" db="EMBL/GenBank/DDBJ databases">
        <title>Description of new species of Mycobacterium terrae complex isolated from sewage at the Sao Paulo Zoological Park Foundation in Brazil.</title>
        <authorList>
            <person name="Romagnoli C.L."/>
            <person name="Conceicao E.C."/>
            <person name="Machado E."/>
            <person name="Barreto L.B.P.F."/>
            <person name="Sharma A."/>
            <person name="Silva N.M."/>
            <person name="Marques L.E."/>
            <person name="Juliana M.A."/>
            <person name="Lourenco M.C.S."/>
            <person name="Digiampietri L.A."/>
            <person name="Suffys P.N."/>
            <person name="Viana-Niero C."/>
        </authorList>
    </citation>
    <scope>NUCLEOTIDE SEQUENCE [LARGE SCALE GENOMIC DNA]</scope>
    <source>
        <strain evidence="2 3">MYC098</strain>
    </source>
</reference>
<accession>A0ABU5XLE2</accession>
<gene>
    <name evidence="2" type="ORF">K6T79_18850</name>
</gene>
<evidence type="ECO:0000313" key="2">
    <source>
        <dbReference type="EMBL" id="MEB3023105.1"/>
    </source>
</evidence>
<name>A0ABU5XLE2_9MYCO</name>
<protein>
    <submittedName>
        <fullName evidence="2">PE-PPE domain-containing protein</fullName>
    </submittedName>
</protein>
<dbReference type="RefSeq" id="WP_329782048.1">
    <property type="nucleotide sequence ID" value="NZ_JAYJJR010000014.1"/>
</dbReference>
<dbReference type="Pfam" id="PF08237">
    <property type="entry name" value="PE-PPE"/>
    <property type="match status" value="1"/>
</dbReference>
<dbReference type="Proteomes" id="UP001299596">
    <property type="component" value="Unassembled WGS sequence"/>
</dbReference>
<proteinExistence type="predicted"/>
<dbReference type="InterPro" id="IPR013228">
    <property type="entry name" value="PE-PPE_C"/>
</dbReference>